<protein>
    <submittedName>
        <fullName evidence="2">Endoribonuclease L-PSP</fullName>
    </submittedName>
</protein>
<dbReference type="HOGENOM" id="CLU_100715_4_5_6"/>
<dbReference type="Pfam" id="PF01042">
    <property type="entry name" value="Ribonuc_L-PSP"/>
    <property type="match status" value="1"/>
</dbReference>
<gene>
    <name evidence="2" type="ORF">PMO01_19090</name>
</gene>
<organism evidence="2 3">
    <name type="scientific">Pseudomonas moraviensis R28-S</name>
    <dbReference type="NCBI Taxonomy" id="1395516"/>
    <lineage>
        <taxon>Bacteria</taxon>
        <taxon>Pseudomonadati</taxon>
        <taxon>Pseudomonadota</taxon>
        <taxon>Gammaproteobacteria</taxon>
        <taxon>Pseudomonadales</taxon>
        <taxon>Pseudomonadaceae</taxon>
        <taxon>Pseudomonas</taxon>
    </lineage>
</organism>
<dbReference type="GO" id="GO:0019239">
    <property type="term" value="F:deaminase activity"/>
    <property type="evidence" value="ECO:0007669"/>
    <property type="project" value="TreeGrafter"/>
</dbReference>
<dbReference type="SUPFAM" id="SSF55298">
    <property type="entry name" value="YjgF-like"/>
    <property type="match status" value="1"/>
</dbReference>
<dbReference type="Proteomes" id="UP000024771">
    <property type="component" value="Chromosome"/>
</dbReference>
<dbReference type="InterPro" id="IPR006175">
    <property type="entry name" value="YjgF/YER057c/UK114"/>
</dbReference>
<dbReference type="eggNOG" id="COG0251">
    <property type="taxonomic scope" value="Bacteria"/>
</dbReference>
<evidence type="ECO:0000313" key="2">
    <source>
        <dbReference type="EMBL" id="ETF06411.1"/>
    </source>
</evidence>
<dbReference type="Gene3D" id="3.30.1330.40">
    <property type="entry name" value="RutC-like"/>
    <property type="match status" value="1"/>
</dbReference>
<dbReference type="GO" id="GO:0005829">
    <property type="term" value="C:cytosol"/>
    <property type="evidence" value="ECO:0007669"/>
    <property type="project" value="TreeGrafter"/>
</dbReference>
<accession>V8R2Q2</accession>
<proteinExistence type="inferred from homology"/>
<sequence length="200" mass="21690">MRVVMGAQFCAAGGAKMRIFNSVSGASLCLPTTRIDIIRFVICKEKAMAASQPHGKNTAYWGVSWEEGYGYPQARKVGNEIYISGQFNHDEEGNLVAPAPLNSEGKPSDFSSIGEQMRASYDNIAKLLALYGATLDDVVEETLYVLDMDAAFAVVGDVRKAAYRTERPQCASNIIGVSRLAQRSQLIEIVCKAVIGSRAD</sequence>
<evidence type="ECO:0000256" key="1">
    <source>
        <dbReference type="ARBA" id="ARBA00010552"/>
    </source>
</evidence>
<dbReference type="PANTHER" id="PTHR11803">
    <property type="entry name" value="2-IMINOBUTANOATE/2-IMINOPROPANOATE DEAMINASE RIDA"/>
    <property type="match status" value="1"/>
</dbReference>
<name>V8R2Q2_9PSED</name>
<evidence type="ECO:0000313" key="3">
    <source>
        <dbReference type="Proteomes" id="UP000024771"/>
    </source>
</evidence>
<dbReference type="PATRIC" id="fig|1395516.4.peg.3878"/>
<dbReference type="PANTHER" id="PTHR11803:SF58">
    <property type="entry name" value="PROTEIN HMF1-RELATED"/>
    <property type="match status" value="1"/>
</dbReference>
<dbReference type="InterPro" id="IPR035959">
    <property type="entry name" value="RutC-like_sf"/>
</dbReference>
<dbReference type="EMBL" id="AYMZ01000008">
    <property type="protein sequence ID" value="ETF06411.1"/>
    <property type="molecule type" value="Genomic_DNA"/>
</dbReference>
<comment type="similarity">
    <text evidence="1">Belongs to the RutC family.</text>
</comment>
<dbReference type="AlphaFoldDB" id="V8R2Q2"/>
<reference evidence="2 3" key="1">
    <citation type="journal article" date="2014" name="Genome Announc.">
        <title>Draft Genome Sequence of Pseudomonas moraviensis R28-S.</title>
        <authorList>
            <person name="Hunter S.S."/>
            <person name="Yano H."/>
            <person name="Loftie-Eaton W."/>
            <person name="Hughes J."/>
            <person name="De Gelder L."/>
            <person name="Stragier P."/>
            <person name="De Vos P."/>
            <person name="Settles M.L."/>
            <person name="Top E.M."/>
        </authorList>
    </citation>
    <scope>NUCLEOTIDE SEQUENCE [LARGE SCALE GENOMIC DNA]</scope>
    <source>
        <strain evidence="3">R28</strain>
    </source>
</reference>
<comment type="caution">
    <text evidence="2">The sequence shown here is derived from an EMBL/GenBank/DDBJ whole genome shotgun (WGS) entry which is preliminary data.</text>
</comment>